<dbReference type="Proteomes" id="UP001420932">
    <property type="component" value="Unassembled WGS sequence"/>
</dbReference>
<name>A0AAP0EEA7_9MAGN</name>
<comment type="caution">
    <text evidence="2">The sequence shown here is derived from an EMBL/GenBank/DDBJ whole genome shotgun (WGS) entry which is preliminary data.</text>
</comment>
<accession>A0AAP0EEA7</accession>
<sequence>MKKTKKTKNTEAKSERLERIQRLANKKMEKSTNPHQQKKQRLRSLHRLLDHLQLSSPSVRLSLSMPHAQLVPASHLVLHLANAQMRLQTPSDPIDSLNPSVLICFRRGLLSNYFSWCSYLGQKSKIWLPEPNPRSADLRRELLYAALYHHYRYADDMAWPGNVFGDMKVPDLPQNLGLSQYKYKSEEKESQQATQPPHYEIYKGKNLQ</sequence>
<protein>
    <submittedName>
        <fullName evidence="2">Uncharacterized protein</fullName>
    </submittedName>
</protein>
<dbReference type="AlphaFoldDB" id="A0AAP0EEA7"/>
<reference evidence="2 3" key="1">
    <citation type="submission" date="2024-01" db="EMBL/GenBank/DDBJ databases">
        <title>Genome assemblies of Stephania.</title>
        <authorList>
            <person name="Yang L."/>
        </authorList>
    </citation>
    <scope>NUCLEOTIDE SEQUENCE [LARGE SCALE GENOMIC DNA]</scope>
    <source>
        <strain evidence="2">YNDBR</strain>
        <tissue evidence="2">Leaf</tissue>
    </source>
</reference>
<feature type="region of interest" description="Disordered" evidence="1">
    <location>
        <begin position="184"/>
        <end position="208"/>
    </location>
</feature>
<evidence type="ECO:0000313" key="3">
    <source>
        <dbReference type="Proteomes" id="UP001420932"/>
    </source>
</evidence>
<proteinExistence type="predicted"/>
<dbReference type="EMBL" id="JBBNAF010000013">
    <property type="protein sequence ID" value="KAK9087653.1"/>
    <property type="molecule type" value="Genomic_DNA"/>
</dbReference>
<feature type="region of interest" description="Disordered" evidence="1">
    <location>
        <begin position="1"/>
        <end position="39"/>
    </location>
</feature>
<organism evidence="2 3">
    <name type="scientific">Stephania yunnanensis</name>
    <dbReference type="NCBI Taxonomy" id="152371"/>
    <lineage>
        <taxon>Eukaryota</taxon>
        <taxon>Viridiplantae</taxon>
        <taxon>Streptophyta</taxon>
        <taxon>Embryophyta</taxon>
        <taxon>Tracheophyta</taxon>
        <taxon>Spermatophyta</taxon>
        <taxon>Magnoliopsida</taxon>
        <taxon>Ranunculales</taxon>
        <taxon>Menispermaceae</taxon>
        <taxon>Menispermoideae</taxon>
        <taxon>Cissampelideae</taxon>
        <taxon>Stephania</taxon>
    </lineage>
</organism>
<evidence type="ECO:0000313" key="2">
    <source>
        <dbReference type="EMBL" id="KAK9087653.1"/>
    </source>
</evidence>
<keyword evidence="3" id="KW-1185">Reference proteome</keyword>
<feature type="compositionally biased region" description="Basic and acidic residues" evidence="1">
    <location>
        <begin position="8"/>
        <end position="32"/>
    </location>
</feature>
<evidence type="ECO:0000256" key="1">
    <source>
        <dbReference type="SAM" id="MobiDB-lite"/>
    </source>
</evidence>
<gene>
    <name evidence="2" type="ORF">Syun_030047</name>
</gene>